<feature type="region of interest" description="Disordered" evidence="1">
    <location>
        <begin position="18"/>
        <end position="46"/>
    </location>
</feature>
<evidence type="ECO:0000313" key="3">
    <source>
        <dbReference type="Proteomes" id="UP000593576"/>
    </source>
</evidence>
<keyword evidence="3" id="KW-1185">Reference proteome</keyword>
<dbReference type="Proteomes" id="UP000593576">
    <property type="component" value="Unassembled WGS sequence"/>
</dbReference>
<protein>
    <submittedName>
        <fullName evidence="2">Uncharacterized protein</fullName>
    </submittedName>
</protein>
<sequence length="46" mass="4965">MHMVSVTGTLTNINLSTSSHISRSNQFSSSIQNLEKFDPSPGVEGE</sequence>
<dbReference type="AlphaFoldDB" id="A0A7J9M8G8"/>
<organism evidence="2 3">
    <name type="scientific">Gossypium schwendimanii</name>
    <name type="common">Cotton</name>
    <dbReference type="NCBI Taxonomy" id="34291"/>
    <lineage>
        <taxon>Eukaryota</taxon>
        <taxon>Viridiplantae</taxon>
        <taxon>Streptophyta</taxon>
        <taxon>Embryophyta</taxon>
        <taxon>Tracheophyta</taxon>
        <taxon>Spermatophyta</taxon>
        <taxon>Magnoliopsida</taxon>
        <taxon>eudicotyledons</taxon>
        <taxon>Gunneridae</taxon>
        <taxon>Pentapetalae</taxon>
        <taxon>rosids</taxon>
        <taxon>malvids</taxon>
        <taxon>Malvales</taxon>
        <taxon>Malvaceae</taxon>
        <taxon>Malvoideae</taxon>
        <taxon>Gossypium</taxon>
    </lineage>
</organism>
<proteinExistence type="predicted"/>
<comment type="caution">
    <text evidence="2">The sequence shown here is derived from an EMBL/GenBank/DDBJ whole genome shotgun (WGS) entry which is preliminary data.</text>
</comment>
<reference evidence="2 3" key="1">
    <citation type="journal article" date="2019" name="Genome Biol. Evol.">
        <title>Insights into the evolution of the New World diploid cottons (Gossypium, subgenus Houzingenia) based on genome sequencing.</title>
        <authorList>
            <person name="Grover C.E."/>
            <person name="Arick M.A. 2nd"/>
            <person name="Thrash A."/>
            <person name="Conover J.L."/>
            <person name="Sanders W.S."/>
            <person name="Peterson D.G."/>
            <person name="Frelichowski J.E."/>
            <person name="Scheffler J.A."/>
            <person name="Scheffler B.E."/>
            <person name="Wendel J.F."/>
        </authorList>
    </citation>
    <scope>NUCLEOTIDE SEQUENCE [LARGE SCALE GENOMIC DNA]</scope>
    <source>
        <strain evidence="2">1</strain>
        <tissue evidence="2">Leaf</tissue>
    </source>
</reference>
<feature type="compositionally biased region" description="Polar residues" evidence="1">
    <location>
        <begin position="18"/>
        <end position="33"/>
    </location>
</feature>
<gene>
    <name evidence="2" type="ORF">Goshw_029001</name>
</gene>
<evidence type="ECO:0000313" key="2">
    <source>
        <dbReference type="EMBL" id="MBA0867291.1"/>
    </source>
</evidence>
<dbReference type="OrthoDB" id="1295088at2759"/>
<evidence type="ECO:0000256" key="1">
    <source>
        <dbReference type="SAM" id="MobiDB-lite"/>
    </source>
</evidence>
<dbReference type="EMBL" id="JABFAF010000009">
    <property type="protein sequence ID" value="MBA0867291.1"/>
    <property type="molecule type" value="Genomic_DNA"/>
</dbReference>
<accession>A0A7J9M8G8</accession>
<name>A0A7J9M8G8_GOSSC</name>